<name>A0ABW5RCL8_9BACL</name>
<feature type="transmembrane region" description="Helical" evidence="1">
    <location>
        <begin position="33"/>
        <end position="55"/>
    </location>
</feature>
<evidence type="ECO:0000313" key="3">
    <source>
        <dbReference type="Proteomes" id="UP001597497"/>
    </source>
</evidence>
<dbReference type="RefSeq" id="WP_379929917.1">
    <property type="nucleotide sequence ID" value="NZ_JBHUMM010000037.1"/>
</dbReference>
<organism evidence="2 3">
    <name type="scientific">Marinicrinis sediminis</name>
    <dbReference type="NCBI Taxonomy" id="1652465"/>
    <lineage>
        <taxon>Bacteria</taxon>
        <taxon>Bacillati</taxon>
        <taxon>Bacillota</taxon>
        <taxon>Bacilli</taxon>
        <taxon>Bacillales</taxon>
        <taxon>Paenibacillaceae</taxon>
    </lineage>
</organism>
<evidence type="ECO:0000313" key="2">
    <source>
        <dbReference type="EMBL" id="MFD2672354.1"/>
    </source>
</evidence>
<keyword evidence="1" id="KW-0472">Membrane</keyword>
<accession>A0ABW5RCL8</accession>
<comment type="caution">
    <text evidence="2">The sequence shown here is derived from an EMBL/GenBank/DDBJ whole genome shotgun (WGS) entry which is preliminary data.</text>
</comment>
<proteinExistence type="predicted"/>
<evidence type="ECO:0000256" key="1">
    <source>
        <dbReference type="SAM" id="Phobius"/>
    </source>
</evidence>
<reference evidence="3" key="1">
    <citation type="journal article" date="2019" name="Int. J. Syst. Evol. Microbiol.">
        <title>The Global Catalogue of Microorganisms (GCM) 10K type strain sequencing project: providing services to taxonomists for standard genome sequencing and annotation.</title>
        <authorList>
            <consortium name="The Broad Institute Genomics Platform"/>
            <consortium name="The Broad Institute Genome Sequencing Center for Infectious Disease"/>
            <person name="Wu L."/>
            <person name="Ma J."/>
        </authorList>
    </citation>
    <scope>NUCLEOTIDE SEQUENCE [LARGE SCALE GENOMIC DNA]</scope>
    <source>
        <strain evidence="3">KCTC 33676</strain>
    </source>
</reference>
<keyword evidence="1" id="KW-1133">Transmembrane helix</keyword>
<keyword evidence="3" id="KW-1185">Reference proteome</keyword>
<gene>
    <name evidence="2" type="ORF">ACFSUC_12335</name>
</gene>
<feature type="transmembrane region" description="Helical" evidence="1">
    <location>
        <begin position="7"/>
        <end position="27"/>
    </location>
</feature>
<dbReference type="Proteomes" id="UP001597497">
    <property type="component" value="Unassembled WGS sequence"/>
</dbReference>
<sequence>MTKMLLGINLIYLFLILLAFHFLLYISLGTDTWLATSILAASVETLTIGIIQAFIRNKMKA</sequence>
<keyword evidence="1" id="KW-0812">Transmembrane</keyword>
<dbReference type="EMBL" id="JBHUMM010000037">
    <property type="protein sequence ID" value="MFD2672354.1"/>
    <property type="molecule type" value="Genomic_DNA"/>
</dbReference>
<protein>
    <submittedName>
        <fullName evidence="2">Uncharacterized protein</fullName>
    </submittedName>
</protein>